<keyword evidence="2" id="KW-1185">Reference proteome</keyword>
<organism evidence="1 2">
    <name type="scientific">Arthrobacter psychrochitiniphilus</name>
    <dbReference type="NCBI Taxonomy" id="291045"/>
    <lineage>
        <taxon>Bacteria</taxon>
        <taxon>Bacillati</taxon>
        <taxon>Actinomycetota</taxon>
        <taxon>Actinomycetes</taxon>
        <taxon>Micrococcales</taxon>
        <taxon>Micrococcaceae</taxon>
        <taxon>Arthrobacter</taxon>
    </lineage>
</organism>
<sequence length="229" mass="24983">MATASPPNASLYGTDAAYSTLLEPGKIVQSTKGPYLQTKIAAGDISKKFNLSIVDKDVLGYWSPDAITEAQVFLADFFIRELADSPLNGGGETTDQWWARNEPLMTEIEKPGVFDNLKVINEDGTSKSLPEQGLWQSKPEYAGFTYNYSKETPRVDAVKLVPTRVFLDNNKCVAGTYEAKYRMPYVMGEKSGFTMVSGTIGLSTCKGDDGSWLLNGHQSTTTSTSSGMK</sequence>
<protein>
    <submittedName>
        <fullName evidence="1">Uncharacterized protein</fullName>
    </submittedName>
</protein>
<reference evidence="1 2" key="1">
    <citation type="submission" date="2018-05" db="EMBL/GenBank/DDBJ databases">
        <title>Genetic diversity of glacier-inhabiting Cryobacterium bacteria in China and description of Cryobacterium mengkeensis sp. nov. and Arthrobacter glacialis sp. nov.</title>
        <authorList>
            <person name="Liu Q."/>
            <person name="Xin Y.-H."/>
        </authorList>
    </citation>
    <scope>NUCLEOTIDE SEQUENCE [LARGE SCALE GENOMIC DNA]</scope>
    <source>
        <strain evidence="1 2">GP3</strain>
    </source>
</reference>
<comment type="caution">
    <text evidence="1">The sequence shown here is derived from an EMBL/GenBank/DDBJ whole genome shotgun (WGS) entry which is preliminary data.</text>
</comment>
<name>A0A2V3DM71_9MICC</name>
<dbReference type="Proteomes" id="UP000246303">
    <property type="component" value="Unassembled WGS sequence"/>
</dbReference>
<proteinExistence type="predicted"/>
<gene>
    <name evidence="1" type="ORF">CVS29_17430</name>
</gene>
<evidence type="ECO:0000313" key="1">
    <source>
        <dbReference type="EMBL" id="PXA64032.1"/>
    </source>
</evidence>
<dbReference type="EMBL" id="QHLZ01000017">
    <property type="protein sequence ID" value="PXA64032.1"/>
    <property type="molecule type" value="Genomic_DNA"/>
</dbReference>
<dbReference type="AlphaFoldDB" id="A0A2V3DM71"/>
<accession>A0A2V3DM71</accession>
<evidence type="ECO:0000313" key="2">
    <source>
        <dbReference type="Proteomes" id="UP000246303"/>
    </source>
</evidence>